<dbReference type="InterPro" id="IPR019010">
    <property type="entry name" value="eIF3e_N"/>
</dbReference>
<organism evidence="5 6">
    <name type="scientific">Rotaria magnacalcarata</name>
    <dbReference type="NCBI Taxonomy" id="392030"/>
    <lineage>
        <taxon>Eukaryota</taxon>
        <taxon>Metazoa</taxon>
        <taxon>Spiralia</taxon>
        <taxon>Gnathifera</taxon>
        <taxon>Rotifera</taxon>
        <taxon>Eurotatoria</taxon>
        <taxon>Bdelloidea</taxon>
        <taxon>Philodinida</taxon>
        <taxon>Philodinidae</taxon>
        <taxon>Rotaria</taxon>
    </lineage>
</organism>
<reference evidence="5" key="1">
    <citation type="submission" date="2021-02" db="EMBL/GenBank/DDBJ databases">
        <authorList>
            <person name="Nowell W R."/>
        </authorList>
    </citation>
    <scope>NUCLEOTIDE SEQUENCE</scope>
</reference>
<dbReference type="GO" id="GO:0003743">
    <property type="term" value="F:translation initiation factor activity"/>
    <property type="evidence" value="ECO:0007669"/>
    <property type="project" value="UniProtKB-KW"/>
</dbReference>
<dbReference type="Proteomes" id="UP000681720">
    <property type="component" value="Unassembled WGS sequence"/>
</dbReference>
<sequence length="82" mass="9750">MVGYSRLLSDEMAEYDLTAKLGRYFDRHLVFPLLEFLTERNIFDEKEILQAKYDLLQHTTMVDFQLDIYKKINIEGEEPKGC</sequence>
<evidence type="ECO:0000259" key="4">
    <source>
        <dbReference type="SMART" id="SM01186"/>
    </source>
</evidence>
<dbReference type="GO" id="GO:0005852">
    <property type="term" value="C:eukaryotic translation initiation factor 3 complex"/>
    <property type="evidence" value="ECO:0007669"/>
    <property type="project" value="InterPro"/>
</dbReference>
<feature type="non-terminal residue" evidence="5">
    <location>
        <position position="1"/>
    </location>
</feature>
<keyword evidence="1" id="KW-0963">Cytoplasm</keyword>
<evidence type="ECO:0000256" key="2">
    <source>
        <dbReference type="ARBA" id="ARBA00022540"/>
    </source>
</evidence>
<accession>A0A8S2PXD2</accession>
<evidence type="ECO:0000313" key="6">
    <source>
        <dbReference type="Proteomes" id="UP000681720"/>
    </source>
</evidence>
<evidence type="ECO:0000256" key="1">
    <source>
        <dbReference type="ARBA" id="ARBA00022490"/>
    </source>
</evidence>
<gene>
    <name evidence="5" type="ORF">GIL414_LOCUS15694</name>
</gene>
<keyword evidence="2" id="KW-0396">Initiation factor</keyword>
<keyword evidence="3" id="KW-0648">Protein biosynthesis</keyword>
<protein>
    <recommendedName>
        <fullName evidence="4">Eukaryotic translation initiation factor 3 subunit E N-terminal domain-containing protein</fullName>
    </recommendedName>
</protein>
<feature type="domain" description="Eukaryotic translation initiation factor 3 subunit E N-terminal" evidence="4">
    <location>
        <begin position="16"/>
        <end position="80"/>
    </location>
</feature>
<dbReference type="EMBL" id="CAJOBJ010006972">
    <property type="protein sequence ID" value="CAF4074338.1"/>
    <property type="molecule type" value="Genomic_DNA"/>
</dbReference>
<evidence type="ECO:0000313" key="5">
    <source>
        <dbReference type="EMBL" id="CAF4074338.1"/>
    </source>
</evidence>
<dbReference type="PANTHER" id="PTHR10317">
    <property type="entry name" value="EUKARYOTIC TRANSLATION INITIATION FACTOR 3 SUBUNIT E"/>
    <property type="match status" value="1"/>
</dbReference>
<dbReference type="SMART" id="SM01186">
    <property type="entry name" value="eIF3_N"/>
    <property type="match status" value="1"/>
</dbReference>
<dbReference type="InterPro" id="IPR016650">
    <property type="entry name" value="eIF3e"/>
</dbReference>
<dbReference type="Pfam" id="PF09440">
    <property type="entry name" value="eIF3_N"/>
    <property type="match status" value="1"/>
</dbReference>
<comment type="caution">
    <text evidence="5">The sequence shown here is derived from an EMBL/GenBank/DDBJ whole genome shotgun (WGS) entry which is preliminary data.</text>
</comment>
<evidence type="ECO:0000256" key="3">
    <source>
        <dbReference type="ARBA" id="ARBA00022917"/>
    </source>
</evidence>
<name>A0A8S2PXD2_9BILA</name>
<dbReference type="AlphaFoldDB" id="A0A8S2PXD2"/>
<proteinExistence type="predicted"/>